<organism evidence="1 2">
    <name type="scientific">Devosia elaeis</name>
    <dbReference type="NCBI Taxonomy" id="1770058"/>
    <lineage>
        <taxon>Bacteria</taxon>
        <taxon>Pseudomonadati</taxon>
        <taxon>Pseudomonadota</taxon>
        <taxon>Alphaproteobacteria</taxon>
        <taxon>Hyphomicrobiales</taxon>
        <taxon>Devosiaceae</taxon>
        <taxon>Devosia</taxon>
    </lineage>
</organism>
<evidence type="ECO:0000313" key="2">
    <source>
        <dbReference type="Proteomes" id="UP000078389"/>
    </source>
</evidence>
<keyword evidence="2" id="KW-1185">Reference proteome</keyword>
<reference evidence="1 2" key="1">
    <citation type="submission" date="2016-03" db="EMBL/GenBank/DDBJ databases">
        <title>Genome sequencing of Devosia sp. S37.</title>
        <authorList>
            <person name="Mohd Nor M."/>
        </authorList>
    </citation>
    <scope>NUCLEOTIDE SEQUENCE [LARGE SCALE GENOMIC DNA]</scope>
    <source>
        <strain evidence="1 2">S37</strain>
    </source>
</reference>
<dbReference type="EMBL" id="LVVY01000001">
    <property type="protein sequence ID" value="OAM84223.1"/>
    <property type="molecule type" value="Genomic_DNA"/>
</dbReference>
<dbReference type="AlphaFoldDB" id="A0A178I4F6"/>
<proteinExistence type="predicted"/>
<gene>
    <name evidence="1" type="ORF">A3840_00135</name>
</gene>
<accession>A0A178I4F6</accession>
<sequence length="165" mass="17990">MHDPNPDDPMKFLPLIASLMLVPPAFAQTAEPHSVFSLRGECQQLSIGDEDIRDICGDEIMQVVYTDSTMELAIWTTDPSGRFLVFAGSVERTAEGLAQQIDRVIEGRDGSGDNNVEQAATGRCELIGNPQHGPARYLCEAIGKDGTRYGFAFLTDGQLPESMLD</sequence>
<name>A0A178I4F6_9HYPH</name>
<evidence type="ECO:0000313" key="1">
    <source>
        <dbReference type="EMBL" id="OAM84223.1"/>
    </source>
</evidence>
<protein>
    <submittedName>
        <fullName evidence="1">Uncharacterized protein</fullName>
    </submittedName>
</protein>
<dbReference type="Proteomes" id="UP000078389">
    <property type="component" value="Unassembled WGS sequence"/>
</dbReference>
<comment type="caution">
    <text evidence="1">The sequence shown here is derived from an EMBL/GenBank/DDBJ whole genome shotgun (WGS) entry which is preliminary data.</text>
</comment>